<dbReference type="AlphaFoldDB" id="A0A9D1NGY7"/>
<evidence type="ECO:0000259" key="1">
    <source>
        <dbReference type="Pfam" id="PF07833"/>
    </source>
</evidence>
<feature type="domain" description="Copper amine oxidase-like N-terminal" evidence="1">
    <location>
        <begin position="30"/>
        <end position="86"/>
    </location>
</feature>
<dbReference type="PANTHER" id="PTHR37841">
    <property type="entry name" value="GLR2918 PROTEIN"/>
    <property type="match status" value="1"/>
</dbReference>
<dbReference type="SUPFAM" id="SSF55383">
    <property type="entry name" value="Copper amine oxidase, domain N"/>
    <property type="match status" value="1"/>
</dbReference>
<dbReference type="InterPro" id="IPR032774">
    <property type="entry name" value="WG_beta_rep"/>
</dbReference>
<dbReference type="Pfam" id="PF07833">
    <property type="entry name" value="Cu_amine_oxidN1"/>
    <property type="match status" value="1"/>
</dbReference>
<reference evidence="2" key="2">
    <citation type="journal article" date="2021" name="PeerJ">
        <title>Extensive microbial diversity within the chicken gut microbiome revealed by metagenomics and culture.</title>
        <authorList>
            <person name="Gilroy R."/>
            <person name="Ravi A."/>
            <person name="Getino M."/>
            <person name="Pursley I."/>
            <person name="Horton D.L."/>
            <person name="Alikhan N.F."/>
            <person name="Baker D."/>
            <person name="Gharbi K."/>
            <person name="Hall N."/>
            <person name="Watson M."/>
            <person name="Adriaenssens E.M."/>
            <person name="Foster-Nyarko E."/>
            <person name="Jarju S."/>
            <person name="Secka A."/>
            <person name="Antonio M."/>
            <person name="Oren A."/>
            <person name="Chaudhuri R.R."/>
            <person name="La Ragione R."/>
            <person name="Hildebrand F."/>
            <person name="Pallen M.J."/>
        </authorList>
    </citation>
    <scope>NUCLEOTIDE SEQUENCE</scope>
    <source>
        <strain evidence="2">4920</strain>
    </source>
</reference>
<dbReference type="InterPro" id="IPR036582">
    <property type="entry name" value="Mao_N_sf"/>
</dbReference>
<dbReference type="EMBL" id="DVOF01000115">
    <property type="protein sequence ID" value="HIV02690.1"/>
    <property type="molecule type" value="Genomic_DNA"/>
</dbReference>
<protein>
    <submittedName>
        <fullName evidence="2">WG repeat-containing protein</fullName>
    </submittedName>
</protein>
<evidence type="ECO:0000313" key="2">
    <source>
        <dbReference type="EMBL" id="HIV02690.1"/>
    </source>
</evidence>
<reference evidence="2" key="1">
    <citation type="submission" date="2020-10" db="EMBL/GenBank/DDBJ databases">
        <authorList>
            <person name="Gilroy R."/>
        </authorList>
    </citation>
    <scope>NUCLEOTIDE SEQUENCE</scope>
    <source>
        <strain evidence="2">4920</strain>
    </source>
</reference>
<organism evidence="2 3">
    <name type="scientific">Candidatus Aphodoplasma excrementigallinarum</name>
    <dbReference type="NCBI Taxonomy" id="2840673"/>
    <lineage>
        <taxon>Bacteria</taxon>
        <taxon>Bacillati</taxon>
        <taxon>Bacillota</taxon>
        <taxon>Clostridia</taxon>
        <taxon>Eubacteriales</taxon>
        <taxon>Candidatus Aphodoplasma</taxon>
    </lineage>
</organism>
<name>A0A9D1NGY7_9FIRM</name>
<dbReference type="InterPro" id="IPR012854">
    <property type="entry name" value="Cu_amine_oxidase-like_N"/>
</dbReference>
<dbReference type="SUPFAM" id="SSF69360">
    <property type="entry name" value="Cell wall binding repeat"/>
    <property type="match status" value="1"/>
</dbReference>
<evidence type="ECO:0000313" key="3">
    <source>
        <dbReference type="Proteomes" id="UP000886743"/>
    </source>
</evidence>
<proteinExistence type="predicted"/>
<comment type="caution">
    <text evidence="2">The sequence shown here is derived from an EMBL/GenBank/DDBJ whole genome shotgun (WGS) entry which is preliminary data.</text>
</comment>
<sequence>MRKRKNSLTLFVVGIFAVLLAFSLGVFAQQLTAEIVKYKIVVDGEEKIIDNDIVTINDRTYVPIRALSEVLGKQVDWDEEHETISISEPASVVPHTLTEEEKAAEAWYLFCLDGLWGMMDADGAVKIEPVYQSIFEFSEGLAAVENDEGKIGYITPDGEVAIPFEFYRPEVGLGVYRNVSFSEGLAMVLNEEGKCGYINRYGEVVIPFIYYEAEPFKNGAAKVGVREVSQSEKDISNGRYVYNYIDHTGKILFKSDFLETMEYIPGLVCGSVYDSSADGGYRRVCIIDVLGNEWDYEESSLFGLEADRKQAVNEPQVMYVEEAGKIKVFDENEHYIETVDLSLIH</sequence>
<dbReference type="Proteomes" id="UP000886743">
    <property type="component" value="Unassembled WGS sequence"/>
</dbReference>
<gene>
    <name evidence="2" type="ORF">IAC74_03880</name>
</gene>
<feature type="non-terminal residue" evidence="2">
    <location>
        <position position="345"/>
    </location>
</feature>
<dbReference type="PANTHER" id="PTHR37841:SF1">
    <property type="entry name" value="DUF3298 DOMAIN-CONTAINING PROTEIN"/>
    <property type="match status" value="1"/>
</dbReference>
<dbReference type="Gene3D" id="3.30.457.10">
    <property type="entry name" value="Copper amine oxidase-like, N-terminal domain"/>
    <property type="match status" value="1"/>
</dbReference>
<accession>A0A9D1NGY7</accession>
<dbReference type="Pfam" id="PF14903">
    <property type="entry name" value="WG_beta_rep"/>
    <property type="match status" value="2"/>
</dbReference>